<dbReference type="Gene3D" id="1.20.1270.60">
    <property type="entry name" value="Arfaptin homology (AH) domain/BAR domain"/>
    <property type="match status" value="1"/>
</dbReference>
<dbReference type="GO" id="GO:0005737">
    <property type="term" value="C:cytoplasm"/>
    <property type="evidence" value="ECO:0007669"/>
    <property type="project" value="InterPro"/>
</dbReference>
<evidence type="ECO:0000256" key="4">
    <source>
        <dbReference type="SAM" id="MobiDB-lite"/>
    </source>
</evidence>
<keyword evidence="9" id="KW-1185">Reference proteome</keyword>
<dbReference type="CDD" id="cd11941">
    <property type="entry name" value="SH3_ARHGEF37_C2"/>
    <property type="match status" value="1"/>
</dbReference>
<keyword evidence="2" id="KW-0344">Guanine-nucleotide releasing factor</keyword>
<evidence type="ECO:0000259" key="6">
    <source>
        <dbReference type="PROSITE" id="PS50010"/>
    </source>
</evidence>
<dbReference type="InterPro" id="IPR036028">
    <property type="entry name" value="SH3-like_dom_sf"/>
</dbReference>
<dbReference type="PANTHER" id="PTHR22834">
    <property type="entry name" value="NUCLEAR FUSION PROTEIN FUS2"/>
    <property type="match status" value="1"/>
</dbReference>
<dbReference type="PROSITE" id="PS50002">
    <property type="entry name" value="SH3"/>
    <property type="match status" value="1"/>
</dbReference>
<feature type="compositionally biased region" description="Basic and acidic residues" evidence="4">
    <location>
        <begin position="99"/>
        <end position="114"/>
    </location>
</feature>
<dbReference type="InterPro" id="IPR000219">
    <property type="entry name" value="DH_dom"/>
</dbReference>
<protein>
    <recommendedName>
        <fullName evidence="10">Rho guanine nucleotide exchange factor 37</fullName>
    </recommendedName>
</protein>
<dbReference type="SUPFAM" id="SSF50044">
    <property type="entry name" value="SH3-domain"/>
    <property type="match status" value="2"/>
</dbReference>
<dbReference type="AlphaFoldDB" id="A0AAV7PIK5"/>
<organism evidence="8 9">
    <name type="scientific">Pleurodeles waltl</name>
    <name type="common">Iberian ribbed newt</name>
    <dbReference type="NCBI Taxonomy" id="8319"/>
    <lineage>
        <taxon>Eukaryota</taxon>
        <taxon>Metazoa</taxon>
        <taxon>Chordata</taxon>
        <taxon>Craniata</taxon>
        <taxon>Vertebrata</taxon>
        <taxon>Euteleostomi</taxon>
        <taxon>Amphibia</taxon>
        <taxon>Batrachia</taxon>
        <taxon>Caudata</taxon>
        <taxon>Salamandroidea</taxon>
        <taxon>Salamandridae</taxon>
        <taxon>Pleurodelinae</taxon>
        <taxon>Pleurodeles</taxon>
    </lineage>
</organism>
<evidence type="ECO:0000256" key="3">
    <source>
        <dbReference type="PROSITE-ProRule" id="PRU00192"/>
    </source>
</evidence>
<gene>
    <name evidence="8" type="ORF">NDU88_005085</name>
</gene>
<feature type="domain" description="DH" evidence="6">
    <location>
        <begin position="283"/>
        <end position="465"/>
    </location>
</feature>
<keyword evidence="1 3" id="KW-0728">SH3 domain</keyword>
<sequence>MLGRILRPALATAEAGSAPALLRLGGGPVPGQGKERESGWTRSRSPPSEVQLPDMARRSAHNFPSRENVCVIKDLHPKGTGDATYDVPPNEDVLAIYDEPPKGTNDEVKDDDIPKSTGSSKIYEDVSTSDKDWTSYGDASKFTASSEIYDDVTSNDKDWTSYDDAFKFTGSSAIYDDVSTKDKGYIMHDDVSKRQACSGTYEHPHMRKNTVNQKMPPRASMRPLPDVPTQMTTPSANAPPPTVRISDANEETATYLEVLPALTPPETDHVYEEVGTLSRTDHQQQMAVSELIMTESSYVQDIQLLAMDIRSQLQKIPFVAVDELLSNTDEILRVSQAFLEDLKKSDCQEQDQLCLIGNLFVTYSQDMELVYRVYCADYKKALSLLDGYKKNADLYKEILAHVNTVLPTAVPDLSFLLVKPVQRITKYPLLLKKILENVPNFDRAYNILREATATMEEVNCRINEFKRNKEVATKYVKKEQLTLMDRVSRINTHSLTKKTARLSQMLKHEAGILQRVDDKEYDILVEKFQTLASRVTDLRENVASYLNNLEAYLTAKPHTRELQIPEPTIQLYRHMAEELHQQIFPECKRRIQELAYYPLCNLCEALQGPQHLIKKRSVKLLDYEQLQEKKAEMGSVSYEEEDTMNTYRAIHSMLMSELPRVNELAVQWLGKIISAFVVIQRDLSKHVLQASEAALSQLPHSQVPQNLFWKMVEDSFRRFDPQLSELCRNFELVMPGPSVQQSLSPKSEKLVLSLVKKHGPDKIYQVTGNISGSKELDLTLQRGHIVALLQDMDTKGNKHRWLVDAGGSRGYVPCAKLQPYHLPQSQQQAKPTLLLPESGLEKRRHSYTIQETPSPQVYSARPVFQIVAGYAFTARSSQEVSMQPGQPVTVLEPHDKKGSTEWSLVEVNGQRGYVPSSFLVTVPIHQPGIWPGPGVS</sequence>
<dbReference type="SUPFAM" id="SSF103657">
    <property type="entry name" value="BAR/IMD domain-like"/>
    <property type="match status" value="1"/>
</dbReference>
<dbReference type="Gene3D" id="2.30.30.40">
    <property type="entry name" value="SH3 Domains"/>
    <property type="match status" value="2"/>
</dbReference>
<accession>A0AAV7PIK5</accession>
<dbReference type="FunFam" id="2.30.30.40:FF:000177">
    <property type="entry name" value="Rho guanine nucleotide exchange factor (GEF) 37"/>
    <property type="match status" value="1"/>
</dbReference>
<dbReference type="FunFam" id="2.30.30.40:FF:000174">
    <property type="entry name" value="rho guanine nucleotide exchange factor 37"/>
    <property type="match status" value="1"/>
</dbReference>
<dbReference type="GO" id="GO:0005085">
    <property type="term" value="F:guanyl-nucleotide exchange factor activity"/>
    <property type="evidence" value="ECO:0007669"/>
    <property type="project" value="UniProtKB-KW"/>
</dbReference>
<evidence type="ECO:0000256" key="2">
    <source>
        <dbReference type="ARBA" id="ARBA00022658"/>
    </source>
</evidence>
<name>A0AAV7PIK5_PLEWA</name>
<comment type="caution">
    <text evidence="8">The sequence shown here is derived from an EMBL/GenBank/DDBJ whole genome shotgun (WGS) entry which is preliminary data.</text>
</comment>
<evidence type="ECO:0000259" key="7">
    <source>
        <dbReference type="PROSITE" id="PS51021"/>
    </source>
</evidence>
<dbReference type="InterPro" id="IPR004148">
    <property type="entry name" value="BAR_dom"/>
</dbReference>
<dbReference type="SMART" id="SM00325">
    <property type="entry name" value="RhoGEF"/>
    <property type="match status" value="1"/>
</dbReference>
<dbReference type="InterPro" id="IPR001452">
    <property type="entry name" value="SH3_domain"/>
</dbReference>
<reference evidence="8" key="1">
    <citation type="journal article" date="2022" name="bioRxiv">
        <title>Sequencing and chromosome-scale assembly of the giantPleurodeles waltlgenome.</title>
        <authorList>
            <person name="Brown T."/>
            <person name="Elewa A."/>
            <person name="Iarovenko S."/>
            <person name="Subramanian E."/>
            <person name="Araus A.J."/>
            <person name="Petzold A."/>
            <person name="Susuki M."/>
            <person name="Suzuki K.-i.T."/>
            <person name="Hayashi T."/>
            <person name="Toyoda A."/>
            <person name="Oliveira C."/>
            <person name="Osipova E."/>
            <person name="Leigh N.D."/>
            <person name="Simon A."/>
            <person name="Yun M.H."/>
        </authorList>
    </citation>
    <scope>NUCLEOTIDE SEQUENCE</scope>
    <source>
        <strain evidence="8">20211129_DDA</strain>
        <tissue evidence="8">Liver</tissue>
    </source>
</reference>
<dbReference type="PANTHER" id="PTHR22834:SF9">
    <property type="entry name" value="RHO GUANINE NUCLEOTIDE EXCHANGE FACTOR 37"/>
    <property type="match status" value="1"/>
</dbReference>
<dbReference type="Gene3D" id="1.20.900.10">
    <property type="entry name" value="Dbl homology (DH) domain"/>
    <property type="match status" value="1"/>
</dbReference>
<dbReference type="Pfam" id="PF07653">
    <property type="entry name" value="SH3_2"/>
    <property type="match status" value="1"/>
</dbReference>
<evidence type="ECO:0000313" key="8">
    <source>
        <dbReference type="EMBL" id="KAJ1126679.1"/>
    </source>
</evidence>
<evidence type="ECO:0008006" key="10">
    <source>
        <dbReference type="Google" id="ProtNLM"/>
    </source>
</evidence>
<dbReference type="SUPFAM" id="SSF48065">
    <property type="entry name" value="DBL homology domain (DH-domain)"/>
    <property type="match status" value="1"/>
</dbReference>
<dbReference type="CDD" id="cd00160">
    <property type="entry name" value="RhoGEF"/>
    <property type="match status" value="1"/>
</dbReference>
<dbReference type="EMBL" id="JANPWB010000011">
    <property type="protein sequence ID" value="KAJ1126679.1"/>
    <property type="molecule type" value="Genomic_DNA"/>
</dbReference>
<feature type="region of interest" description="Disordered" evidence="4">
    <location>
        <begin position="17"/>
        <end position="63"/>
    </location>
</feature>
<dbReference type="Pfam" id="PF14604">
    <property type="entry name" value="SH3_9"/>
    <property type="match status" value="1"/>
</dbReference>
<evidence type="ECO:0000259" key="5">
    <source>
        <dbReference type="PROSITE" id="PS50002"/>
    </source>
</evidence>
<dbReference type="InterPro" id="IPR035636">
    <property type="entry name" value="ARHGEF37_SH3_2"/>
</dbReference>
<dbReference type="PROSITE" id="PS51021">
    <property type="entry name" value="BAR"/>
    <property type="match status" value="1"/>
</dbReference>
<dbReference type="InterPro" id="IPR027267">
    <property type="entry name" value="AH/BAR_dom_sf"/>
</dbReference>
<feature type="domain" description="SH3" evidence="5">
    <location>
        <begin position="861"/>
        <end position="924"/>
    </location>
</feature>
<evidence type="ECO:0000313" key="9">
    <source>
        <dbReference type="Proteomes" id="UP001066276"/>
    </source>
</evidence>
<dbReference type="Proteomes" id="UP001066276">
    <property type="component" value="Chromosome 7"/>
</dbReference>
<feature type="domain" description="BAR" evidence="7">
    <location>
        <begin position="506"/>
        <end position="704"/>
    </location>
</feature>
<proteinExistence type="predicted"/>
<dbReference type="InterPro" id="IPR035899">
    <property type="entry name" value="DBL_dom_sf"/>
</dbReference>
<evidence type="ECO:0000256" key="1">
    <source>
        <dbReference type="ARBA" id="ARBA00022443"/>
    </source>
</evidence>
<dbReference type="SMART" id="SM00326">
    <property type="entry name" value="SH3"/>
    <property type="match status" value="2"/>
</dbReference>
<dbReference type="InterPro" id="IPR051492">
    <property type="entry name" value="Dynamin-Rho_GEF"/>
</dbReference>
<feature type="region of interest" description="Disordered" evidence="4">
    <location>
        <begin position="96"/>
        <end position="123"/>
    </location>
</feature>
<dbReference type="PROSITE" id="PS50010">
    <property type="entry name" value="DH_2"/>
    <property type="match status" value="1"/>
</dbReference>
<dbReference type="Pfam" id="PF00621">
    <property type="entry name" value="RhoGEF"/>
    <property type="match status" value="1"/>
</dbReference>